<dbReference type="GO" id="GO:0004729">
    <property type="term" value="F:oxygen-dependent protoporphyrinogen oxidase activity"/>
    <property type="evidence" value="ECO:0007669"/>
    <property type="project" value="TreeGrafter"/>
</dbReference>
<dbReference type="Pfam" id="PF01593">
    <property type="entry name" value="Amino_oxidase"/>
    <property type="match status" value="1"/>
</dbReference>
<reference evidence="2" key="1">
    <citation type="submission" date="2004-11" db="EMBL/GenBank/DDBJ databases">
        <title>The full-length cDNA sequences of Schistosoma japonicum genes.</title>
        <authorList>
            <person name="Han Z."/>
        </authorList>
    </citation>
    <scope>NUCLEOTIDE SEQUENCE</scope>
</reference>
<dbReference type="InterPro" id="IPR036188">
    <property type="entry name" value="FAD/NAD-bd_sf"/>
</dbReference>
<accession>Q5DD49</accession>
<proteinExistence type="evidence at transcript level"/>
<reference evidence="2" key="2">
    <citation type="journal article" date="2006" name="PLoS Pathog.">
        <title>New perspectives on host-parasite interplay by comparative transcriptomic and proteomic analyses of Schistosoma japonicum.</title>
        <authorList>
            <person name="Liu F."/>
            <person name="Lu J."/>
            <person name="Hu W."/>
            <person name="Wang S.Y."/>
            <person name="Cui S.J."/>
            <person name="Chi M."/>
            <person name="Yan Q."/>
            <person name="Wang X.R."/>
            <person name="Song H.D."/>
            <person name="Xu X.N."/>
            <person name="Wang J.J."/>
            <person name="Zhang X.L."/>
            <person name="Zhang X."/>
            <person name="Wang Z.Q."/>
            <person name="Xue C.L."/>
            <person name="Brindley P.J."/>
            <person name="McManus D.P."/>
            <person name="Yang P.Y."/>
            <person name="Feng Z."/>
            <person name="Chen Z."/>
            <person name="Han Z.G."/>
        </authorList>
    </citation>
    <scope>NUCLEOTIDE SEQUENCE</scope>
</reference>
<dbReference type="InterPro" id="IPR050464">
    <property type="entry name" value="Zeta_carotene_desat/Oxidored"/>
</dbReference>
<dbReference type="SUPFAM" id="SSF51905">
    <property type="entry name" value="FAD/NAD(P)-binding domain"/>
    <property type="match status" value="1"/>
</dbReference>
<dbReference type="Gene3D" id="3.50.50.60">
    <property type="entry name" value="FAD/NAD(P)-binding domain"/>
    <property type="match status" value="1"/>
</dbReference>
<dbReference type="EMBL" id="AY814525">
    <property type="protein sequence ID" value="AAW26257.1"/>
    <property type="molecule type" value="mRNA"/>
</dbReference>
<name>Q5DD49_SCHJA</name>
<evidence type="ECO:0000313" key="2">
    <source>
        <dbReference type="EMBL" id="AAW26257.1"/>
    </source>
</evidence>
<dbReference type="PANTHER" id="PTHR42923">
    <property type="entry name" value="PROTOPORPHYRINOGEN OXIDASE"/>
    <property type="match status" value="1"/>
</dbReference>
<protein>
    <submittedName>
        <fullName evidence="2">SJCHGC09188 protein</fullName>
    </submittedName>
</protein>
<sequence length="218" mass="24556">MGIPHYLVVGGGLSGLVTSYLISLIRPPGSYRLTVLESNNRWGGWIQSFKNVDTGSIYEGGPHSARAQSATSGLLMRIVRSLDLENSLVWMRKGTDGGKQFLFINEQLLPMSAFTFSTLKPFTRSNCSLVIRRLFSRRPPFKTDWTVDEFLRSRFDSEFAEYFGSAMMRGIFAGDSRNLSARACLPSLVKSEETDLILSWDFCVRKSVDLQIVQLHQI</sequence>
<dbReference type="GO" id="GO:0005743">
    <property type="term" value="C:mitochondrial inner membrane"/>
    <property type="evidence" value="ECO:0007669"/>
    <property type="project" value="TreeGrafter"/>
</dbReference>
<dbReference type="InterPro" id="IPR002937">
    <property type="entry name" value="Amino_oxidase"/>
</dbReference>
<dbReference type="PANTHER" id="PTHR42923:SF3">
    <property type="entry name" value="PROTOPORPHYRINOGEN OXIDASE"/>
    <property type="match status" value="1"/>
</dbReference>
<dbReference type="GO" id="GO:0006783">
    <property type="term" value="P:heme biosynthetic process"/>
    <property type="evidence" value="ECO:0007669"/>
    <property type="project" value="TreeGrafter"/>
</dbReference>
<feature type="domain" description="Amine oxidase" evidence="1">
    <location>
        <begin position="14"/>
        <end position="193"/>
    </location>
</feature>
<organism evidence="2">
    <name type="scientific">Schistosoma japonicum</name>
    <name type="common">Blood fluke</name>
    <dbReference type="NCBI Taxonomy" id="6182"/>
    <lineage>
        <taxon>Eukaryota</taxon>
        <taxon>Metazoa</taxon>
        <taxon>Spiralia</taxon>
        <taxon>Lophotrochozoa</taxon>
        <taxon>Platyhelminthes</taxon>
        <taxon>Trematoda</taxon>
        <taxon>Digenea</taxon>
        <taxon>Strigeidida</taxon>
        <taxon>Schistosomatoidea</taxon>
        <taxon>Schistosomatidae</taxon>
        <taxon>Schistosoma</taxon>
    </lineage>
</organism>
<dbReference type="AlphaFoldDB" id="Q5DD49"/>
<evidence type="ECO:0000259" key="1">
    <source>
        <dbReference type="Pfam" id="PF01593"/>
    </source>
</evidence>